<comment type="function">
    <text evidence="5">Binds the poly(A) tail of mRNA.</text>
</comment>
<feature type="domain" description="RRM" evidence="7">
    <location>
        <begin position="12"/>
        <end position="90"/>
    </location>
</feature>
<dbReference type="InterPro" id="IPR012677">
    <property type="entry name" value="Nucleotide-bd_a/b_plait_sf"/>
</dbReference>
<dbReference type="FunFam" id="3.30.70.330:FF:000234">
    <property type="entry name" value="Polyadenylate-binding protein 5"/>
    <property type="match status" value="1"/>
</dbReference>
<dbReference type="InterPro" id="IPR036053">
    <property type="entry name" value="PABP-dom"/>
</dbReference>
<evidence type="ECO:0000259" key="7">
    <source>
        <dbReference type="PROSITE" id="PS50102"/>
    </source>
</evidence>
<dbReference type="InterPro" id="IPR035979">
    <property type="entry name" value="RBD_domain_sf"/>
</dbReference>
<feature type="domain" description="RRM" evidence="7">
    <location>
        <begin position="193"/>
        <end position="270"/>
    </location>
</feature>
<dbReference type="Proteomes" id="UP001154078">
    <property type="component" value="Chromosome 3"/>
</dbReference>
<dbReference type="InterPro" id="IPR034364">
    <property type="entry name" value="PABP_RRM1"/>
</dbReference>
<dbReference type="SUPFAM" id="SSF63570">
    <property type="entry name" value="PABC (PABP) domain"/>
    <property type="match status" value="1"/>
</dbReference>
<dbReference type="CDD" id="cd12379">
    <property type="entry name" value="RRM2_I_PABPs"/>
    <property type="match status" value="1"/>
</dbReference>
<gene>
    <name evidence="9" type="ORF">MELIAE_LOCUS5074</name>
</gene>
<evidence type="ECO:0000256" key="1">
    <source>
        <dbReference type="ARBA" id="ARBA00008557"/>
    </source>
</evidence>
<evidence type="ECO:0000256" key="3">
    <source>
        <dbReference type="ARBA" id="ARBA00022884"/>
    </source>
</evidence>
<dbReference type="CDD" id="cd12378">
    <property type="entry name" value="RRM1_I_PABPs"/>
    <property type="match status" value="1"/>
</dbReference>
<keyword evidence="10" id="KW-1185">Reference proteome</keyword>
<dbReference type="CDD" id="cd12380">
    <property type="entry name" value="RRM3_I_PABPs"/>
    <property type="match status" value="1"/>
</dbReference>
<proteinExistence type="inferred from homology"/>
<evidence type="ECO:0000313" key="9">
    <source>
        <dbReference type="EMBL" id="CAH0552954.1"/>
    </source>
</evidence>
<dbReference type="Gene3D" id="3.30.70.330">
    <property type="match status" value="4"/>
</dbReference>
<dbReference type="InterPro" id="IPR002004">
    <property type="entry name" value="PABP_HYD_C"/>
</dbReference>
<evidence type="ECO:0000259" key="8">
    <source>
        <dbReference type="PROSITE" id="PS51309"/>
    </source>
</evidence>
<feature type="compositionally biased region" description="Polar residues" evidence="6">
    <location>
        <begin position="475"/>
        <end position="493"/>
    </location>
</feature>
<dbReference type="InterPro" id="IPR006515">
    <property type="entry name" value="PABP_1234"/>
</dbReference>
<organism evidence="9 10">
    <name type="scientific">Brassicogethes aeneus</name>
    <name type="common">Rape pollen beetle</name>
    <name type="synonym">Meligethes aeneus</name>
    <dbReference type="NCBI Taxonomy" id="1431903"/>
    <lineage>
        <taxon>Eukaryota</taxon>
        <taxon>Metazoa</taxon>
        <taxon>Ecdysozoa</taxon>
        <taxon>Arthropoda</taxon>
        <taxon>Hexapoda</taxon>
        <taxon>Insecta</taxon>
        <taxon>Pterygota</taxon>
        <taxon>Neoptera</taxon>
        <taxon>Endopterygota</taxon>
        <taxon>Coleoptera</taxon>
        <taxon>Polyphaga</taxon>
        <taxon>Cucujiformia</taxon>
        <taxon>Nitidulidae</taxon>
        <taxon>Meligethinae</taxon>
        <taxon>Brassicogethes</taxon>
    </lineage>
</organism>
<dbReference type="SMART" id="SM00517">
    <property type="entry name" value="PolyA"/>
    <property type="match status" value="1"/>
</dbReference>
<dbReference type="Pfam" id="PF00658">
    <property type="entry name" value="MLLE"/>
    <property type="match status" value="1"/>
</dbReference>
<dbReference type="PANTHER" id="PTHR24012">
    <property type="entry name" value="RNA BINDING PROTEIN"/>
    <property type="match status" value="1"/>
</dbReference>
<dbReference type="GO" id="GO:0005737">
    <property type="term" value="C:cytoplasm"/>
    <property type="evidence" value="ECO:0007669"/>
    <property type="project" value="UniProtKB-SubCell"/>
</dbReference>
<feature type="domain" description="RRM" evidence="7">
    <location>
        <begin position="296"/>
        <end position="372"/>
    </location>
</feature>
<evidence type="ECO:0000313" key="10">
    <source>
        <dbReference type="Proteomes" id="UP001154078"/>
    </source>
</evidence>
<comment type="subcellular location">
    <subcellularLocation>
        <location evidence="5">Cytoplasm</location>
    </subcellularLocation>
</comment>
<dbReference type="CDD" id="cd12381">
    <property type="entry name" value="RRM4_I_PABPs"/>
    <property type="match status" value="1"/>
</dbReference>
<comment type="similarity">
    <text evidence="1 5">Belongs to the polyadenylate-binding protein type-1 family.</text>
</comment>
<feature type="domain" description="PABC" evidence="8">
    <location>
        <begin position="509"/>
        <end position="586"/>
    </location>
</feature>
<dbReference type="InterPro" id="IPR000504">
    <property type="entry name" value="RRM_dom"/>
</dbReference>
<feature type="domain" description="RRM" evidence="7">
    <location>
        <begin position="100"/>
        <end position="177"/>
    </location>
</feature>
<dbReference type="PROSITE" id="PS50102">
    <property type="entry name" value="RRM"/>
    <property type="match status" value="4"/>
</dbReference>
<dbReference type="GO" id="GO:0003723">
    <property type="term" value="F:RNA binding"/>
    <property type="evidence" value="ECO:0007669"/>
    <property type="project" value="UniProtKB-UniRule"/>
</dbReference>
<dbReference type="FunFam" id="3.30.70.330:FF:000091">
    <property type="entry name" value="Polyadenylate-binding protein"/>
    <property type="match status" value="1"/>
</dbReference>
<dbReference type="EMBL" id="OV121134">
    <property type="protein sequence ID" value="CAH0552954.1"/>
    <property type="molecule type" value="Genomic_DNA"/>
</dbReference>
<dbReference type="SMART" id="SM00360">
    <property type="entry name" value="RRM"/>
    <property type="match status" value="4"/>
</dbReference>
<name>A0A9P0FGY2_BRAAE</name>
<evidence type="ECO:0000256" key="5">
    <source>
        <dbReference type="RuleBase" id="RU362004"/>
    </source>
</evidence>
<dbReference type="Pfam" id="PF00076">
    <property type="entry name" value="RRM_1"/>
    <property type="match status" value="4"/>
</dbReference>
<dbReference type="Gene3D" id="1.10.1900.10">
    <property type="entry name" value="c-terminal domain of poly(a) binding protein"/>
    <property type="match status" value="1"/>
</dbReference>
<evidence type="ECO:0000256" key="6">
    <source>
        <dbReference type="SAM" id="MobiDB-lite"/>
    </source>
</evidence>
<dbReference type="AlphaFoldDB" id="A0A9P0FGY2"/>
<dbReference type="FunFam" id="1.10.1900.10:FF:000004">
    <property type="entry name" value="Polyadenylate-binding protein"/>
    <property type="match status" value="1"/>
</dbReference>
<dbReference type="OrthoDB" id="19742at2759"/>
<dbReference type="SUPFAM" id="SSF54928">
    <property type="entry name" value="RNA-binding domain, RBD"/>
    <property type="match status" value="2"/>
</dbReference>
<evidence type="ECO:0000256" key="2">
    <source>
        <dbReference type="ARBA" id="ARBA00022737"/>
    </source>
</evidence>
<evidence type="ECO:0000256" key="4">
    <source>
        <dbReference type="PROSITE-ProRule" id="PRU00176"/>
    </source>
</evidence>
<keyword evidence="3 4" id="KW-0694">RNA-binding</keyword>
<keyword evidence="2" id="KW-0677">Repeat</keyword>
<dbReference type="InterPro" id="IPR045305">
    <property type="entry name" value="RRM2_I_PABPs"/>
</dbReference>
<dbReference type="PROSITE" id="PS51309">
    <property type="entry name" value="PABC"/>
    <property type="match status" value="1"/>
</dbReference>
<reference evidence="9" key="1">
    <citation type="submission" date="2021-12" db="EMBL/GenBank/DDBJ databases">
        <authorList>
            <person name="King R."/>
        </authorList>
    </citation>
    <scope>NUCLEOTIDE SEQUENCE</scope>
</reference>
<dbReference type="NCBIfam" id="TIGR01628">
    <property type="entry name" value="PABP-1234"/>
    <property type="match status" value="1"/>
</dbReference>
<accession>A0A9P0FGY2</accession>
<keyword evidence="5" id="KW-0963">Cytoplasm</keyword>
<sequence length="595" mass="66997">MNLPQGVIVPMASLYVGDLDAEVTEAMLYEKFASVGQVLSLRVCRDTRTKQSLGYGYVNFNQPAEAERALDTMNFDLLKGKPVRLMWCQRDPALRKSGVGNVFIKNLDKNIDNKSLYDTFSAFGNILSCKVAIDEDGYSKGYGFIHFESTDAANTAINKVNGMLLNQKKVYVGKFIPRLEREKTIGEKAKLFTNIYVKNFDENMSEDKFYNLFSKFGTITSSVVMKHIDGTTKGFGFVAYEDAAAAERAVKEMNSTEIDGEKLFVGRAQKKTERINELKKRYEQLRLERYNRFQGVNLYIKNLDDSFNDEKLRKEFSTFGTITSAKVMTENGRSKGFGFVCFSSPDEATKAVSEMNGRMVGSKPLYVALAQRKEDRRAFLNTQYMQRVRQHSITFPTTTPPFLIPAVAQTGPRFFNHINPINHIRPTPRWSAPNAMRPNGTYNMSIISNSPYRPTSRNSIQVNNVRNSLHARPITGQQPTARPNSKYTTNSPNSIIRPINMALGNGGDNIPLNSNSLLTPNPQDQKQILGERLFRVVEKLHPEMAGKITGMLLEIDNSELIHMIENQDSLRAKVEEAIAVLQAHKAKKGIVSVQD</sequence>
<protein>
    <recommendedName>
        <fullName evidence="5">Polyadenylate-binding protein</fullName>
        <shortName evidence="5">PABP</shortName>
    </recommendedName>
</protein>
<feature type="region of interest" description="Disordered" evidence="6">
    <location>
        <begin position="469"/>
        <end position="493"/>
    </location>
</feature>
<dbReference type="FunFam" id="3.30.70.330:FF:000003">
    <property type="entry name" value="Polyadenylate-binding protein"/>
    <property type="match status" value="1"/>
</dbReference>